<keyword evidence="4 8" id="KW-0812">Transmembrane</keyword>
<sequence>MRWISKPALLRELNPRLLFVGCFVSLGSMGFGFDNGWWGGALGLAPFARKYGAYNEATGTYDIPSEKQSAGTGTGSAGIILGCLIAPWLCQNLGRKPTLLVMASLLVVGIVLEASAITSFWQLVVGRVIVYSGIGLASNVVPMYQSECAPANIRGAFLTAYSFWNTFGGFLAALVIFLSQSLTTQWAYVTVILCQLFVPIGVLLSYPCLPESPRWLVYRGRFEEAEVVIKDLYGPDYNATEEVQLLRLQIEEQRELNKATSILDCFRGQNLRRTIIAVMVQVLQQAQGVSFINNYIVTFMEQLGFENSLRWNVIVTVCGLAANFISFYTFDKIGRRVSLFFGAFLMAAMMMGVAGATIQGTSSITASTKNGCVAMLILWYCIFGLSWGPGVWILGGEVGTGQLRERTLLLSSLGSFVTSVPINFVNPYVQAAIGGQVTFIYGSFSVAAMVFVHFCLPETKDRSLEELDEMFQNGVPTRKFASHICTGLGSQIRKLEKEGDGDLKQKESVISHVEVAV</sequence>
<dbReference type="InterPro" id="IPR020846">
    <property type="entry name" value="MFS_dom"/>
</dbReference>
<feature type="transmembrane region" description="Helical" evidence="8">
    <location>
        <begin position="437"/>
        <end position="456"/>
    </location>
</feature>
<dbReference type="GO" id="GO:0005351">
    <property type="term" value="F:carbohydrate:proton symporter activity"/>
    <property type="evidence" value="ECO:0007669"/>
    <property type="project" value="TreeGrafter"/>
</dbReference>
<evidence type="ECO:0000313" key="11">
    <source>
        <dbReference type="Proteomes" id="UP000509510"/>
    </source>
</evidence>
<dbReference type="KEGG" id="trg:TRUGW13939_08604"/>
<feature type="transmembrane region" description="Helical" evidence="8">
    <location>
        <begin position="337"/>
        <end position="357"/>
    </location>
</feature>
<feature type="domain" description="Major facilitator superfamily (MFS) profile" evidence="9">
    <location>
        <begin position="20"/>
        <end position="460"/>
    </location>
</feature>
<dbReference type="RefSeq" id="XP_035347630.1">
    <property type="nucleotide sequence ID" value="XM_035491737.1"/>
</dbReference>
<evidence type="ECO:0000256" key="2">
    <source>
        <dbReference type="ARBA" id="ARBA00010992"/>
    </source>
</evidence>
<feature type="transmembrane region" description="Helical" evidence="8">
    <location>
        <begin position="407"/>
        <end position="425"/>
    </location>
</feature>
<dbReference type="InterPro" id="IPR003663">
    <property type="entry name" value="Sugar/inositol_transpt"/>
</dbReference>
<keyword evidence="3 7" id="KW-0813">Transport</keyword>
<feature type="transmembrane region" description="Helical" evidence="8">
    <location>
        <begin position="377"/>
        <end position="395"/>
    </location>
</feature>
<comment type="similarity">
    <text evidence="2 7">Belongs to the major facilitator superfamily. Sugar transporter (TC 2.A.1.1) family.</text>
</comment>
<evidence type="ECO:0000313" key="10">
    <source>
        <dbReference type="EMBL" id="QKX61456.1"/>
    </source>
</evidence>
<evidence type="ECO:0000256" key="4">
    <source>
        <dbReference type="ARBA" id="ARBA00022692"/>
    </source>
</evidence>
<dbReference type="OrthoDB" id="6612291at2759"/>
<dbReference type="Proteomes" id="UP000509510">
    <property type="component" value="Chromosome V"/>
</dbReference>
<dbReference type="EMBL" id="CP055902">
    <property type="protein sequence ID" value="QKX61456.1"/>
    <property type="molecule type" value="Genomic_DNA"/>
</dbReference>
<evidence type="ECO:0000256" key="6">
    <source>
        <dbReference type="ARBA" id="ARBA00023136"/>
    </source>
</evidence>
<organism evidence="10 11">
    <name type="scientific">Talaromyces rugulosus</name>
    <name type="common">Penicillium rugulosum</name>
    <dbReference type="NCBI Taxonomy" id="121627"/>
    <lineage>
        <taxon>Eukaryota</taxon>
        <taxon>Fungi</taxon>
        <taxon>Dikarya</taxon>
        <taxon>Ascomycota</taxon>
        <taxon>Pezizomycotina</taxon>
        <taxon>Eurotiomycetes</taxon>
        <taxon>Eurotiomycetidae</taxon>
        <taxon>Eurotiales</taxon>
        <taxon>Trichocomaceae</taxon>
        <taxon>Talaromyces</taxon>
        <taxon>Talaromyces sect. Islandici</taxon>
    </lineage>
</organism>
<evidence type="ECO:0000256" key="1">
    <source>
        <dbReference type="ARBA" id="ARBA00004141"/>
    </source>
</evidence>
<dbReference type="PANTHER" id="PTHR48022:SF2">
    <property type="entry name" value="PLASTIDIC GLUCOSE TRANSPORTER 4"/>
    <property type="match status" value="1"/>
</dbReference>
<keyword evidence="6 8" id="KW-0472">Membrane</keyword>
<name>A0A7H8R5J6_TALRU</name>
<gene>
    <name evidence="10" type="ORF">TRUGW13939_08604</name>
</gene>
<proteinExistence type="inferred from homology"/>
<dbReference type="Pfam" id="PF00083">
    <property type="entry name" value="Sugar_tr"/>
    <property type="match status" value="1"/>
</dbReference>
<feature type="transmembrane region" description="Helical" evidence="8">
    <location>
        <begin position="309"/>
        <end position="330"/>
    </location>
</feature>
<feature type="transmembrane region" description="Helical" evidence="8">
    <location>
        <begin position="99"/>
        <end position="118"/>
    </location>
</feature>
<evidence type="ECO:0000256" key="5">
    <source>
        <dbReference type="ARBA" id="ARBA00022989"/>
    </source>
</evidence>
<evidence type="ECO:0000256" key="3">
    <source>
        <dbReference type="ARBA" id="ARBA00022448"/>
    </source>
</evidence>
<dbReference type="GO" id="GO:0016020">
    <property type="term" value="C:membrane"/>
    <property type="evidence" value="ECO:0007669"/>
    <property type="project" value="UniProtKB-SubCell"/>
</dbReference>
<dbReference type="Gene3D" id="1.20.1250.20">
    <property type="entry name" value="MFS general substrate transporter like domains"/>
    <property type="match status" value="1"/>
</dbReference>
<evidence type="ECO:0000256" key="7">
    <source>
        <dbReference type="RuleBase" id="RU003346"/>
    </source>
</evidence>
<dbReference type="InterPro" id="IPR036259">
    <property type="entry name" value="MFS_trans_sf"/>
</dbReference>
<dbReference type="AlphaFoldDB" id="A0A7H8R5J6"/>
<dbReference type="PRINTS" id="PR00171">
    <property type="entry name" value="SUGRTRNSPORT"/>
</dbReference>
<dbReference type="InterPro" id="IPR050360">
    <property type="entry name" value="MFS_Sugar_Transporters"/>
</dbReference>
<dbReference type="PANTHER" id="PTHR48022">
    <property type="entry name" value="PLASTIDIC GLUCOSE TRANSPORTER 4"/>
    <property type="match status" value="1"/>
</dbReference>
<dbReference type="InterPro" id="IPR005828">
    <property type="entry name" value="MFS_sugar_transport-like"/>
</dbReference>
<dbReference type="NCBIfam" id="TIGR00879">
    <property type="entry name" value="SP"/>
    <property type="match status" value="1"/>
</dbReference>
<protein>
    <recommendedName>
        <fullName evidence="9">Major facilitator superfamily (MFS) profile domain-containing protein</fullName>
    </recommendedName>
</protein>
<dbReference type="PROSITE" id="PS50850">
    <property type="entry name" value="MFS"/>
    <property type="match status" value="1"/>
</dbReference>
<feature type="transmembrane region" description="Helical" evidence="8">
    <location>
        <begin position="185"/>
        <end position="209"/>
    </location>
</feature>
<dbReference type="SUPFAM" id="SSF103473">
    <property type="entry name" value="MFS general substrate transporter"/>
    <property type="match status" value="1"/>
</dbReference>
<feature type="transmembrane region" description="Helical" evidence="8">
    <location>
        <begin position="124"/>
        <end position="144"/>
    </location>
</feature>
<feature type="transmembrane region" description="Helical" evidence="8">
    <location>
        <begin position="156"/>
        <end position="179"/>
    </location>
</feature>
<accession>A0A7H8R5J6</accession>
<keyword evidence="5 8" id="KW-1133">Transmembrane helix</keyword>
<evidence type="ECO:0000259" key="9">
    <source>
        <dbReference type="PROSITE" id="PS50850"/>
    </source>
</evidence>
<feature type="transmembrane region" description="Helical" evidence="8">
    <location>
        <begin position="275"/>
        <end position="297"/>
    </location>
</feature>
<feature type="transmembrane region" description="Helical" evidence="8">
    <location>
        <begin position="70"/>
        <end position="90"/>
    </location>
</feature>
<keyword evidence="11" id="KW-1185">Reference proteome</keyword>
<dbReference type="GeneID" id="55996092"/>
<evidence type="ECO:0000256" key="8">
    <source>
        <dbReference type="SAM" id="Phobius"/>
    </source>
</evidence>
<reference evidence="11" key="1">
    <citation type="submission" date="2020-06" db="EMBL/GenBank/DDBJ databases">
        <title>A chromosome-scale genome assembly of Talaromyces rugulosus W13939.</title>
        <authorList>
            <person name="Wang B."/>
            <person name="Guo L."/>
            <person name="Ye K."/>
            <person name="Wang L."/>
        </authorList>
    </citation>
    <scope>NUCLEOTIDE SEQUENCE [LARGE SCALE GENOMIC DNA]</scope>
    <source>
        <strain evidence="11">W13939</strain>
    </source>
</reference>
<comment type="subcellular location">
    <subcellularLocation>
        <location evidence="1">Membrane</location>
        <topology evidence="1">Multi-pass membrane protein</topology>
    </subcellularLocation>
</comment>